<keyword evidence="4" id="KW-0597">Phosphoprotein</keyword>
<evidence type="ECO:0000259" key="5">
    <source>
        <dbReference type="PROSITE" id="PS50110"/>
    </source>
</evidence>
<dbReference type="GO" id="GO:0005829">
    <property type="term" value="C:cytosol"/>
    <property type="evidence" value="ECO:0007669"/>
    <property type="project" value="TreeGrafter"/>
</dbReference>
<keyword evidence="2" id="KW-0238">DNA-binding</keyword>
<evidence type="ECO:0000256" key="3">
    <source>
        <dbReference type="ARBA" id="ARBA00023163"/>
    </source>
</evidence>
<dbReference type="InterPro" id="IPR011006">
    <property type="entry name" value="CheY-like_superfamily"/>
</dbReference>
<evidence type="ECO:0000313" key="7">
    <source>
        <dbReference type="Proteomes" id="UP000672602"/>
    </source>
</evidence>
<feature type="modified residue" description="4-aspartylphosphate" evidence="4">
    <location>
        <position position="53"/>
    </location>
</feature>
<keyword evidence="1" id="KW-0805">Transcription regulation</keyword>
<dbReference type="RefSeq" id="WP_210683069.1">
    <property type="nucleotide sequence ID" value="NZ_JAGMWN010000008.1"/>
</dbReference>
<dbReference type="PANTHER" id="PTHR48111">
    <property type="entry name" value="REGULATOR OF RPOS"/>
    <property type="match status" value="1"/>
</dbReference>
<dbReference type="Gene3D" id="3.40.50.2300">
    <property type="match status" value="1"/>
</dbReference>
<evidence type="ECO:0000256" key="2">
    <source>
        <dbReference type="ARBA" id="ARBA00023125"/>
    </source>
</evidence>
<feature type="domain" description="Response regulatory" evidence="5">
    <location>
        <begin position="4"/>
        <end position="120"/>
    </location>
</feature>
<protein>
    <submittedName>
        <fullName evidence="6">Response regulator</fullName>
    </submittedName>
</protein>
<organism evidence="6 7">
    <name type="scientific">Marivibrio halodurans</name>
    <dbReference type="NCBI Taxonomy" id="2039722"/>
    <lineage>
        <taxon>Bacteria</taxon>
        <taxon>Pseudomonadati</taxon>
        <taxon>Pseudomonadota</taxon>
        <taxon>Alphaproteobacteria</taxon>
        <taxon>Rhodospirillales</taxon>
        <taxon>Rhodospirillaceae</taxon>
        <taxon>Marivibrio</taxon>
    </lineage>
</organism>
<dbReference type="InterPro" id="IPR001789">
    <property type="entry name" value="Sig_transdc_resp-reg_receiver"/>
</dbReference>
<comment type="caution">
    <text evidence="6">The sequence shown here is derived from an EMBL/GenBank/DDBJ whole genome shotgun (WGS) entry which is preliminary data.</text>
</comment>
<sequence>MGASILIAEDEPFIVESLNFLLTRAGHRVDAVDTGSRALQAMRGHRPDLLLLDIMLPETNGFDVLRRLRGEPELADMPVMILTAKGQEADRNRMIELGADDFVTKPFSNKDLLSRVEMLLEGGRAARGSTPSR</sequence>
<dbReference type="Pfam" id="PF00072">
    <property type="entry name" value="Response_reg"/>
    <property type="match status" value="1"/>
</dbReference>
<proteinExistence type="predicted"/>
<reference evidence="6" key="1">
    <citation type="submission" date="2021-04" db="EMBL/GenBank/DDBJ databases">
        <authorList>
            <person name="Zhang D.-C."/>
        </authorList>
    </citation>
    <scope>NUCLEOTIDE SEQUENCE</scope>
    <source>
        <strain evidence="6">CGMCC 1.15697</strain>
    </source>
</reference>
<dbReference type="AlphaFoldDB" id="A0A8J7SP89"/>
<name>A0A8J7SP89_9PROT</name>
<evidence type="ECO:0000313" key="6">
    <source>
        <dbReference type="EMBL" id="MBP5858483.1"/>
    </source>
</evidence>
<keyword evidence="3" id="KW-0804">Transcription</keyword>
<gene>
    <name evidence="6" type="ORF">KAJ83_15790</name>
</gene>
<keyword evidence="7" id="KW-1185">Reference proteome</keyword>
<dbReference type="SMART" id="SM00448">
    <property type="entry name" value="REC"/>
    <property type="match status" value="1"/>
</dbReference>
<dbReference type="Proteomes" id="UP000672602">
    <property type="component" value="Unassembled WGS sequence"/>
</dbReference>
<dbReference type="GO" id="GO:0000976">
    <property type="term" value="F:transcription cis-regulatory region binding"/>
    <property type="evidence" value="ECO:0007669"/>
    <property type="project" value="TreeGrafter"/>
</dbReference>
<dbReference type="GO" id="GO:0032993">
    <property type="term" value="C:protein-DNA complex"/>
    <property type="evidence" value="ECO:0007669"/>
    <property type="project" value="TreeGrafter"/>
</dbReference>
<evidence type="ECO:0000256" key="4">
    <source>
        <dbReference type="PROSITE-ProRule" id="PRU00169"/>
    </source>
</evidence>
<dbReference type="GO" id="GO:0000156">
    <property type="term" value="F:phosphorelay response regulator activity"/>
    <property type="evidence" value="ECO:0007669"/>
    <property type="project" value="TreeGrafter"/>
</dbReference>
<dbReference type="SUPFAM" id="SSF52172">
    <property type="entry name" value="CheY-like"/>
    <property type="match status" value="1"/>
</dbReference>
<dbReference type="GO" id="GO:0006355">
    <property type="term" value="P:regulation of DNA-templated transcription"/>
    <property type="evidence" value="ECO:0007669"/>
    <property type="project" value="TreeGrafter"/>
</dbReference>
<evidence type="ECO:0000256" key="1">
    <source>
        <dbReference type="ARBA" id="ARBA00023015"/>
    </source>
</evidence>
<dbReference type="InterPro" id="IPR039420">
    <property type="entry name" value="WalR-like"/>
</dbReference>
<dbReference type="PANTHER" id="PTHR48111:SF67">
    <property type="entry name" value="TRANSCRIPTIONAL REGULATORY PROTEIN TCTD"/>
    <property type="match status" value="1"/>
</dbReference>
<dbReference type="PROSITE" id="PS50110">
    <property type="entry name" value="RESPONSE_REGULATORY"/>
    <property type="match status" value="1"/>
</dbReference>
<dbReference type="EMBL" id="JAGMWN010000008">
    <property type="protein sequence ID" value="MBP5858483.1"/>
    <property type="molecule type" value="Genomic_DNA"/>
</dbReference>
<accession>A0A8J7SP89</accession>